<dbReference type="Gene3D" id="3.80.10.10">
    <property type="entry name" value="Ribonuclease Inhibitor"/>
    <property type="match status" value="2"/>
</dbReference>
<gene>
    <name evidence="8" type="ORF">O6P43_019252</name>
</gene>
<dbReference type="InterPro" id="IPR001611">
    <property type="entry name" value="Leu-rich_rpt"/>
</dbReference>
<protein>
    <submittedName>
        <fullName evidence="8">LRR and NB-ARC domains-containing disease resistance protein</fullName>
    </submittedName>
</protein>
<evidence type="ECO:0000256" key="1">
    <source>
        <dbReference type="ARBA" id="ARBA00022614"/>
    </source>
</evidence>
<dbReference type="KEGG" id="qsa:O6P43_019252"/>
<name>A0AAD7LK68_QUISA</name>
<keyword evidence="9" id="KW-1185">Reference proteome</keyword>
<organism evidence="8 9">
    <name type="scientific">Quillaja saponaria</name>
    <name type="common">Soap bark tree</name>
    <dbReference type="NCBI Taxonomy" id="32244"/>
    <lineage>
        <taxon>Eukaryota</taxon>
        <taxon>Viridiplantae</taxon>
        <taxon>Streptophyta</taxon>
        <taxon>Embryophyta</taxon>
        <taxon>Tracheophyta</taxon>
        <taxon>Spermatophyta</taxon>
        <taxon>Magnoliopsida</taxon>
        <taxon>eudicotyledons</taxon>
        <taxon>Gunneridae</taxon>
        <taxon>Pentapetalae</taxon>
        <taxon>rosids</taxon>
        <taxon>fabids</taxon>
        <taxon>Fabales</taxon>
        <taxon>Quillajaceae</taxon>
        <taxon>Quillaja</taxon>
    </lineage>
</organism>
<feature type="compositionally biased region" description="Acidic residues" evidence="5">
    <location>
        <begin position="571"/>
        <end position="610"/>
    </location>
</feature>
<dbReference type="InterPro" id="IPR042197">
    <property type="entry name" value="Apaf_helical"/>
</dbReference>
<comment type="caution">
    <text evidence="8">The sequence shown here is derived from an EMBL/GenBank/DDBJ whole genome shotgun (WGS) entry which is preliminary data.</text>
</comment>
<dbReference type="InterPro" id="IPR058922">
    <property type="entry name" value="WHD_DRP"/>
</dbReference>
<feature type="domain" description="Disease resistance protein At4g27190-like leucine-rich repeats" evidence="6">
    <location>
        <begin position="510"/>
        <end position="567"/>
    </location>
</feature>
<dbReference type="EMBL" id="JARAOO010000008">
    <property type="protein sequence ID" value="KAJ7958540.1"/>
    <property type="molecule type" value="Genomic_DNA"/>
</dbReference>
<evidence type="ECO:0000313" key="8">
    <source>
        <dbReference type="EMBL" id="KAJ7958540.1"/>
    </source>
</evidence>
<dbReference type="PANTHER" id="PTHR33463:SF187">
    <property type="entry name" value="AND NB-ARC DOMAIN DISEASE RESISTANCE PROTEIN, PUTATIVE-RELATED"/>
    <property type="match status" value="1"/>
</dbReference>
<dbReference type="InterPro" id="IPR057135">
    <property type="entry name" value="At4g27190-like_LRR"/>
</dbReference>
<feature type="region of interest" description="Disordered" evidence="5">
    <location>
        <begin position="571"/>
        <end position="611"/>
    </location>
</feature>
<evidence type="ECO:0000259" key="6">
    <source>
        <dbReference type="Pfam" id="PF23247"/>
    </source>
</evidence>
<keyword evidence="2" id="KW-0677">Repeat</keyword>
<dbReference type="InterPro" id="IPR036388">
    <property type="entry name" value="WH-like_DNA-bd_sf"/>
</dbReference>
<dbReference type="InterPro" id="IPR032675">
    <property type="entry name" value="LRR_dom_sf"/>
</dbReference>
<evidence type="ECO:0000256" key="4">
    <source>
        <dbReference type="ARBA" id="ARBA00022821"/>
    </source>
</evidence>
<dbReference type="SUPFAM" id="SSF52058">
    <property type="entry name" value="L domain-like"/>
    <property type="match status" value="1"/>
</dbReference>
<sequence length="674" mass="76761">MRSLGRSPPIEVLKVAKSVAKECAGLPLGLVILGRSMSEVEDITDWNHVLKELQNSRVGRDDMERVFKVLRFSYDYLTDTVEQQCFLYCALYPEDYRIEREELIDKFVDEGLIDRTKSLKAKFDEGHTILNKLQNNCLLECVEDETGVPKVKMHDLFRDMAIKIQNESGGIMIKAKMRLEEIPQDGEWSEDLEKVSLMSNNIREINRSGTSTSPRCPNLSTLLLRNNIYLKLISDSFFLDMPSLSILDLSFTSIDRLPNSISELVNLTTLLLASCYSLTYLPPLGKLQALWRLDISGTEITEIEGLEMLVNLRWLNIYGSSLGQRKSVIPMISKLINLQFLSRDWHSEAMSVTVDDLQGLKKLEYFTGNLYDIDQFNAYVSTMKLKSYILRSGCGEFDVLVDKLAHIKCVVLDGSKFSHGLPVIKLPKDVEQLYILQFPEWRCLHSDVLFFGSSTSLRSCEISRCSKLRYLFSVNCPCFCCNSLQKLESLKLAYLKRLHVLCKEGGSAPTLLPTKIFSRLTHLQLSHCHKLRRLLTSSLLSYLKNLEILTVEYCDLLEEIFSIAATEVVDDDDNGDGYGDDDDDDDDDDDNDDVDDDLDVEGSPGMDEEYSSTNLTTINLPRLKILKLLELPKLNSVYRGVMVCETLQVFTIHWCQRLKEIPQTVPPFAGRVIF</sequence>
<evidence type="ECO:0000313" key="9">
    <source>
        <dbReference type="Proteomes" id="UP001163823"/>
    </source>
</evidence>
<dbReference type="Pfam" id="PF23559">
    <property type="entry name" value="WHD_DRP"/>
    <property type="match status" value="1"/>
</dbReference>
<keyword evidence="1" id="KW-0433">Leucine-rich repeat</keyword>
<keyword evidence="3" id="KW-0547">Nucleotide-binding</keyword>
<proteinExistence type="predicted"/>
<dbReference type="InterPro" id="IPR016024">
    <property type="entry name" value="ARM-type_fold"/>
</dbReference>
<dbReference type="GO" id="GO:0043531">
    <property type="term" value="F:ADP binding"/>
    <property type="evidence" value="ECO:0007669"/>
    <property type="project" value="InterPro"/>
</dbReference>
<dbReference type="SUPFAM" id="SSF48371">
    <property type="entry name" value="ARM repeat"/>
    <property type="match status" value="1"/>
</dbReference>
<dbReference type="InterPro" id="IPR027417">
    <property type="entry name" value="P-loop_NTPase"/>
</dbReference>
<evidence type="ECO:0000256" key="3">
    <source>
        <dbReference type="ARBA" id="ARBA00022741"/>
    </source>
</evidence>
<keyword evidence="4" id="KW-0611">Plant defense</keyword>
<dbReference type="SUPFAM" id="SSF52540">
    <property type="entry name" value="P-loop containing nucleoside triphosphate hydrolases"/>
    <property type="match status" value="1"/>
</dbReference>
<evidence type="ECO:0000256" key="5">
    <source>
        <dbReference type="SAM" id="MobiDB-lite"/>
    </source>
</evidence>
<dbReference type="Pfam" id="PF13855">
    <property type="entry name" value="LRR_8"/>
    <property type="match status" value="1"/>
</dbReference>
<dbReference type="InterPro" id="IPR050905">
    <property type="entry name" value="Plant_NBS-LRR"/>
</dbReference>
<evidence type="ECO:0000256" key="2">
    <source>
        <dbReference type="ARBA" id="ARBA00022737"/>
    </source>
</evidence>
<dbReference type="FunFam" id="1.10.10.10:FF:000322">
    <property type="entry name" value="Probable disease resistance protein At1g63360"/>
    <property type="match status" value="1"/>
</dbReference>
<dbReference type="Gene3D" id="1.10.10.10">
    <property type="entry name" value="Winged helix-like DNA-binding domain superfamily/Winged helix DNA-binding domain"/>
    <property type="match status" value="1"/>
</dbReference>
<accession>A0AAD7LK68</accession>
<dbReference type="GO" id="GO:0006952">
    <property type="term" value="P:defense response"/>
    <property type="evidence" value="ECO:0007669"/>
    <property type="project" value="UniProtKB-KW"/>
</dbReference>
<feature type="domain" description="Disease resistance protein winged helix" evidence="7">
    <location>
        <begin position="91"/>
        <end position="161"/>
    </location>
</feature>
<dbReference type="Pfam" id="PF23247">
    <property type="entry name" value="LRR_RPS2"/>
    <property type="match status" value="1"/>
</dbReference>
<reference evidence="8" key="1">
    <citation type="journal article" date="2023" name="Science">
        <title>Elucidation of the pathway for biosynthesis of saponin adjuvants from the soapbark tree.</title>
        <authorList>
            <person name="Reed J."/>
            <person name="Orme A."/>
            <person name="El-Demerdash A."/>
            <person name="Owen C."/>
            <person name="Martin L.B.B."/>
            <person name="Misra R.C."/>
            <person name="Kikuchi S."/>
            <person name="Rejzek M."/>
            <person name="Martin A.C."/>
            <person name="Harkess A."/>
            <person name="Leebens-Mack J."/>
            <person name="Louveau T."/>
            <person name="Stephenson M.J."/>
            <person name="Osbourn A."/>
        </authorList>
    </citation>
    <scope>NUCLEOTIDE SEQUENCE</scope>
    <source>
        <strain evidence="8">S10</strain>
    </source>
</reference>
<dbReference type="Proteomes" id="UP001163823">
    <property type="component" value="Chromosome 8"/>
</dbReference>
<dbReference type="PANTHER" id="PTHR33463">
    <property type="entry name" value="NB-ARC DOMAIN-CONTAINING PROTEIN-RELATED"/>
    <property type="match status" value="1"/>
</dbReference>
<dbReference type="AlphaFoldDB" id="A0AAD7LK68"/>
<evidence type="ECO:0000259" key="7">
    <source>
        <dbReference type="Pfam" id="PF23559"/>
    </source>
</evidence>
<dbReference type="Gene3D" id="1.10.8.430">
    <property type="entry name" value="Helical domain of apoptotic protease-activating factors"/>
    <property type="match status" value="1"/>
</dbReference>
<dbReference type="GO" id="GO:0005524">
    <property type="term" value="F:ATP binding"/>
    <property type="evidence" value="ECO:0007669"/>
    <property type="project" value="UniProtKB-KW"/>
</dbReference>